<dbReference type="GO" id="GO:0007165">
    <property type="term" value="P:signal transduction"/>
    <property type="evidence" value="ECO:0007669"/>
    <property type="project" value="InterPro"/>
</dbReference>
<dbReference type="InterPro" id="IPR002545">
    <property type="entry name" value="CheW-lke_dom"/>
</dbReference>
<feature type="compositionally biased region" description="Basic and acidic residues" evidence="1">
    <location>
        <begin position="22"/>
        <end position="31"/>
    </location>
</feature>
<dbReference type="SMART" id="SM00260">
    <property type="entry name" value="CheW"/>
    <property type="match status" value="1"/>
</dbReference>
<protein>
    <recommendedName>
        <fullName evidence="2">CheW-like domain-containing protein</fullName>
    </recommendedName>
</protein>
<reference evidence="3" key="1">
    <citation type="submission" date="2019-06" db="EMBL/GenBank/DDBJ databases">
        <authorList>
            <person name="Murdoch R.W."/>
            <person name="Fathepure B."/>
        </authorList>
    </citation>
    <scope>NUCLEOTIDE SEQUENCE</scope>
</reference>
<dbReference type="AlphaFoldDB" id="A0A5B8R796"/>
<feature type="region of interest" description="Disordered" evidence="1">
    <location>
        <begin position="1"/>
        <end position="86"/>
    </location>
</feature>
<dbReference type="InterPro" id="IPR036061">
    <property type="entry name" value="CheW-like_dom_sf"/>
</dbReference>
<dbReference type="PROSITE" id="PS50851">
    <property type="entry name" value="CHEW"/>
    <property type="match status" value="1"/>
</dbReference>
<dbReference type="GO" id="GO:0006935">
    <property type="term" value="P:chemotaxis"/>
    <property type="evidence" value="ECO:0007669"/>
    <property type="project" value="InterPro"/>
</dbReference>
<dbReference type="EMBL" id="MN079076">
    <property type="protein sequence ID" value="QEA03743.1"/>
    <property type="molecule type" value="Genomic_DNA"/>
</dbReference>
<name>A0A5B8R796_9ZZZZ</name>
<accession>A0A5B8R796</accession>
<evidence type="ECO:0000256" key="1">
    <source>
        <dbReference type="SAM" id="MobiDB-lite"/>
    </source>
</evidence>
<gene>
    <name evidence="3" type="ORF">KBTEX_00043</name>
</gene>
<dbReference type="Gene3D" id="2.30.30.40">
    <property type="entry name" value="SH3 Domains"/>
    <property type="match status" value="1"/>
</dbReference>
<dbReference type="Pfam" id="PF01584">
    <property type="entry name" value="CheW"/>
    <property type="match status" value="1"/>
</dbReference>
<evidence type="ECO:0000313" key="3">
    <source>
        <dbReference type="EMBL" id="QEA03743.1"/>
    </source>
</evidence>
<sequence>MTRRSEQHETTLLEQTDAVRGYLDELLRDLPPEGGDTAEAAPEPEPQPLRVVSDSAPLTPTEGDEEPAPVQAAAGGEGGTGAAEGAVVPPWATPQFQALLFEVGSLKLAVPLVKLHSVVPFSDHIAAVPRQPEWVHGMMRYRGRNVLVIDTARLVLPPGHADADAAEGRPGHMLIVGDGRWGLACRRIGDVVRLTPDEVRWRSREGRRPWLAGTVLGRLCALMDTEAFADMLSQGAEGAALRVRITENK</sequence>
<feature type="domain" description="CheW-like" evidence="2">
    <location>
        <begin position="95"/>
        <end position="234"/>
    </location>
</feature>
<dbReference type="SUPFAM" id="SSF50341">
    <property type="entry name" value="CheW-like"/>
    <property type="match status" value="1"/>
</dbReference>
<dbReference type="Gene3D" id="2.40.50.180">
    <property type="entry name" value="CheA-289, Domain 4"/>
    <property type="match status" value="1"/>
</dbReference>
<organism evidence="3">
    <name type="scientific">uncultured organism</name>
    <dbReference type="NCBI Taxonomy" id="155900"/>
    <lineage>
        <taxon>unclassified sequences</taxon>
        <taxon>environmental samples</taxon>
    </lineage>
</organism>
<feature type="compositionally biased region" description="Basic and acidic residues" evidence="1">
    <location>
        <begin position="1"/>
        <end position="11"/>
    </location>
</feature>
<proteinExistence type="predicted"/>
<evidence type="ECO:0000259" key="2">
    <source>
        <dbReference type="PROSITE" id="PS50851"/>
    </source>
</evidence>